<dbReference type="EMBL" id="CP029494">
    <property type="protein sequence ID" value="AWN24159.1"/>
    <property type="molecule type" value="Genomic_DNA"/>
</dbReference>
<dbReference type="InterPro" id="IPR002669">
    <property type="entry name" value="UreD"/>
</dbReference>
<evidence type="ECO:0000313" key="4">
    <source>
        <dbReference type="EMBL" id="AWN24159.1"/>
    </source>
</evidence>
<comment type="subcellular location">
    <subcellularLocation>
        <location evidence="3">Cytoplasm</location>
    </subcellularLocation>
</comment>
<keyword evidence="5" id="KW-1185">Reference proteome</keyword>
<comment type="subunit">
    <text evidence="3">UreD, UreF and UreG form a complex that acts as a GTP-hydrolysis-dependent molecular chaperone, activating the urease apoprotein by helping to assemble the nickel containing metallocenter of UreC. The UreE protein probably delivers the nickel.</text>
</comment>
<dbReference type="GO" id="GO:0005737">
    <property type="term" value="C:cytoplasm"/>
    <property type="evidence" value="ECO:0007669"/>
    <property type="project" value="UniProtKB-SubCell"/>
</dbReference>
<dbReference type="KEGG" id="dez:DKM44_13745"/>
<keyword evidence="2 3" id="KW-0143">Chaperone</keyword>
<dbReference type="GO" id="GO:0016151">
    <property type="term" value="F:nickel cation binding"/>
    <property type="evidence" value="ECO:0007669"/>
    <property type="project" value="UniProtKB-UniRule"/>
</dbReference>
<sequence>MTLLESTRTGQLHLRFELRRGRTVLTRDLQKAPLLIIRPFELPCGTSMVFVVSPSGGLLGGDHSDIRVQVGPGARALVLTQAATRVQPSPSGAAATQALHFEVAVGGRLEYYPERTLPFAGSRYRQTLRAELEDGAELGLSETLASGRVHRGERLVFAEYRSQVEVWRGGQRLYLDQWRLNPGEQTRAPGTWGQLDYAASGVWVGGGTVQRYPAVPGRLATGESAGGAVWLRAASARGPQLDADLNLAREQLRAQLFGAKPLQVRR</sequence>
<reference evidence="4 5" key="1">
    <citation type="submission" date="2018-05" db="EMBL/GenBank/DDBJ databases">
        <title>Complete Genome Sequence of Deinococcus sp. strain 17bor-2.</title>
        <authorList>
            <person name="Srinivasan S."/>
        </authorList>
    </citation>
    <scope>NUCLEOTIDE SEQUENCE [LARGE SCALE GENOMIC DNA]</scope>
    <source>
        <strain evidence="4 5">17bor-2</strain>
    </source>
</reference>
<dbReference type="PANTHER" id="PTHR33643">
    <property type="entry name" value="UREASE ACCESSORY PROTEIN D"/>
    <property type="match status" value="1"/>
</dbReference>
<dbReference type="Proteomes" id="UP000245368">
    <property type="component" value="Chromosome"/>
</dbReference>
<comment type="function">
    <text evidence="3">Required for maturation of urease via the functional incorporation of the urease nickel metallocenter.</text>
</comment>
<comment type="similarity">
    <text evidence="1 3">Belongs to the UreD family.</text>
</comment>
<dbReference type="RefSeq" id="WP_109827885.1">
    <property type="nucleotide sequence ID" value="NZ_CP029494.1"/>
</dbReference>
<gene>
    <name evidence="3" type="primary">ureD</name>
    <name evidence="4" type="ORF">DKM44_13745</name>
</gene>
<dbReference type="AlphaFoldDB" id="A0A2Z3JMZ2"/>
<protein>
    <recommendedName>
        <fullName evidence="3">Urease accessory protein UreD</fullName>
    </recommendedName>
</protein>
<evidence type="ECO:0000256" key="2">
    <source>
        <dbReference type="ARBA" id="ARBA00023186"/>
    </source>
</evidence>
<dbReference type="HAMAP" id="MF_01384">
    <property type="entry name" value="UreD"/>
    <property type="match status" value="1"/>
</dbReference>
<keyword evidence="3" id="KW-0963">Cytoplasm</keyword>
<keyword evidence="3" id="KW-0996">Nickel insertion</keyword>
<dbReference type="OrthoDB" id="5328682at2"/>
<organism evidence="4 5">
    <name type="scientific">Deinococcus irradiatisoli</name>
    <dbReference type="NCBI Taxonomy" id="2202254"/>
    <lineage>
        <taxon>Bacteria</taxon>
        <taxon>Thermotogati</taxon>
        <taxon>Deinococcota</taxon>
        <taxon>Deinococci</taxon>
        <taxon>Deinococcales</taxon>
        <taxon>Deinococcaceae</taxon>
        <taxon>Deinococcus</taxon>
    </lineage>
</organism>
<evidence type="ECO:0000256" key="3">
    <source>
        <dbReference type="HAMAP-Rule" id="MF_01384"/>
    </source>
</evidence>
<evidence type="ECO:0000313" key="5">
    <source>
        <dbReference type="Proteomes" id="UP000245368"/>
    </source>
</evidence>
<evidence type="ECO:0000256" key="1">
    <source>
        <dbReference type="ARBA" id="ARBA00007177"/>
    </source>
</evidence>
<name>A0A2Z3JMZ2_9DEIO</name>
<dbReference type="Pfam" id="PF01774">
    <property type="entry name" value="UreD"/>
    <property type="match status" value="1"/>
</dbReference>
<proteinExistence type="inferred from homology"/>
<dbReference type="PANTHER" id="PTHR33643:SF1">
    <property type="entry name" value="UREASE ACCESSORY PROTEIN D"/>
    <property type="match status" value="1"/>
</dbReference>
<accession>A0A2Z3JMZ2</accession>